<evidence type="ECO:0000313" key="4">
    <source>
        <dbReference type="EMBL" id="KHN98387.1"/>
    </source>
</evidence>
<dbReference type="OrthoDB" id="17255at2759"/>
<evidence type="ECO:0000256" key="2">
    <source>
        <dbReference type="SAM" id="Phobius"/>
    </source>
</evidence>
<dbReference type="GeneID" id="63737966"/>
<keyword evidence="2" id="KW-1133">Transmembrane helix</keyword>
<dbReference type="EMBL" id="AZHE01000007">
    <property type="protein sequence ID" value="KHN98387.1"/>
    <property type="molecule type" value="Genomic_DNA"/>
</dbReference>
<dbReference type="InterPro" id="IPR005303">
    <property type="entry name" value="MOCOS_middle"/>
</dbReference>
<keyword evidence="2" id="KW-0812">Transmembrane</keyword>
<dbReference type="Pfam" id="PF03476">
    <property type="entry name" value="MOSC_N"/>
    <property type="match status" value="1"/>
</dbReference>
<accession>A0A0B2WY95</accession>
<dbReference type="RefSeq" id="XP_040679453.1">
    <property type="nucleotide sequence ID" value="XM_040822310.1"/>
</dbReference>
<dbReference type="HOGENOM" id="CLU_028286_7_1_1"/>
<dbReference type="AlphaFoldDB" id="A0A0B2WY95"/>
<evidence type="ECO:0000259" key="3">
    <source>
        <dbReference type="PROSITE" id="PS51340"/>
    </source>
</evidence>
<keyword evidence="5" id="KW-1185">Reference proteome</keyword>
<dbReference type="GO" id="GO:0030170">
    <property type="term" value="F:pyridoxal phosphate binding"/>
    <property type="evidence" value="ECO:0007669"/>
    <property type="project" value="InterPro"/>
</dbReference>
<feature type="transmembrane region" description="Helical" evidence="2">
    <location>
        <begin position="20"/>
        <end position="42"/>
    </location>
</feature>
<comment type="caution">
    <text evidence="4">The sequence shown here is derived from an EMBL/GenBank/DDBJ whole genome shotgun (WGS) entry which is preliminary data.</text>
</comment>
<dbReference type="Pfam" id="PF03473">
    <property type="entry name" value="MOSC"/>
    <property type="match status" value="1"/>
</dbReference>
<dbReference type="STRING" id="1081103.A0A0B2WY95"/>
<sequence>MLLHVLLRLRAAAFLNPSAVLGGIAGLLLLLGSAIAGVVFAGRNYALRRELRQLDRIGVSPSRSNMRDQHDGQHDVPEGGSTSRPIRIKAIYLHPVKSLAPIEVERAVLTKSGFLYDRCFALAAEVAEPDPDTGSKKRFWRFISQRTKPAMALVKTELWLPRRGGDPDDALVRAGGCVVIRFPDPDSSTWLRRLESLIYTWNPAAAPEVSFVAPLSLSEGHVPPRPFVIHGRTAHGVDMGLVPSVAAALPKLKRFLGMPASTPFTLLRSTPETLVRTTKNLAPLKYIGSPAVHGYTDQQPVHLASLSSVHQVAELLPRENRPLNALRFRANLWLTGAPAYDEEGWKRCRIVRGHDSPDAPRVARVDPVLCVVCRTSRCTMPDVDPDKGVFDTDEPAAAKKRGRPQPSTTLRRHRTVEHGNGAAMGYMGMHCVPEDRSLNEARERNARLYVSVGDEIEVLERGEHLYGSTGDDY</sequence>
<dbReference type="GO" id="GO:0003824">
    <property type="term" value="F:catalytic activity"/>
    <property type="evidence" value="ECO:0007669"/>
    <property type="project" value="InterPro"/>
</dbReference>
<feature type="region of interest" description="Disordered" evidence="1">
    <location>
        <begin position="389"/>
        <end position="410"/>
    </location>
</feature>
<protein>
    <submittedName>
        <fullName evidence="4">MOSC, beta barrel</fullName>
    </submittedName>
</protein>
<feature type="domain" description="MOSC" evidence="3">
    <location>
        <begin position="267"/>
        <end position="459"/>
    </location>
</feature>
<organism evidence="4 5">
    <name type="scientific">Metarhizium album (strain ARSEF 1941)</name>
    <dbReference type="NCBI Taxonomy" id="1081103"/>
    <lineage>
        <taxon>Eukaryota</taxon>
        <taxon>Fungi</taxon>
        <taxon>Dikarya</taxon>
        <taxon>Ascomycota</taxon>
        <taxon>Pezizomycotina</taxon>
        <taxon>Sordariomycetes</taxon>
        <taxon>Hypocreomycetidae</taxon>
        <taxon>Hypocreales</taxon>
        <taxon>Clavicipitaceae</taxon>
        <taxon>Metarhizium</taxon>
    </lineage>
</organism>
<dbReference type="GO" id="GO:0030151">
    <property type="term" value="F:molybdenum ion binding"/>
    <property type="evidence" value="ECO:0007669"/>
    <property type="project" value="InterPro"/>
</dbReference>
<keyword evidence="2" id="KW-0472">Membrane</keyword>
<feature type="region of interest" description="Disordered" evidence="1">
    <location>
        <begin position="59"/>
        <end position="82"/>
    </location>
</feature>
<dbReference type="InterPro" id="IPR005302">
    <property type="entry name" value="MoCF_Sase_C"/>
</dbReference>
<gene>
    <name evidence="4" type="ORF">MAM_03511</name>
</gene>
<dbReference type="Proteomes" id="UP000030816">
    <property type="component" value="Unassembled WGS sequence"/>
</dbReference>
<feature type="compositionally biased region" description="Basic and acidic residues" evidence="1">
    <location>
        <begin position="65"/>
        <end position="77"/>
    </location>
</feature>
<name>A0A0B2WY95_METAS</name>
<proteinExistence type="predicted"/>
<dbReference type="PROSITE" id="PS51340">
    <property type="entry name" value="MOSC"/>
    <property type="match status" value="1"/>
</dbReference>
<evidence type="ECO:0000313" key="5">
    <source>
        <dbReference type="Proteomes" id="UP000030816"/>
    </source>
</evidence>
<dbReference type="SUPFAM" id="SSF50800">
    <property type="entry name" value="PK beta-barrel domain-like"/>
    <property type="match status" value="1"/>
</dbReference>
<evidence type="ECO:0000256" key="1">
    <source>
        <dbReference type="SAM" id="MobiDB-lite"/>
    </source>
</evidence>
<reference evidence="4 5" key="1">
    <citation type="journal article" date="2014" name="Proc. Natl. Acad. Sci. U.S.A.">
        <title>Trajectory and genomic determinants of fungal-pathogen speciation and host adaptation.</title>
        <authorList>
            <person name="Hu X."/>
            <person name="Xiao G."/>
            <person name="Zheng P."/>
            <person name="Shang Y."/>
            <person name="Su Y."/>
            <person name="Zhang X."/>
            <person name="Liu X."/>
            <person name="Zhan S."/>
            <person name="St Leger R.J."/>
            <person name="Wang C."/>
        </authorList>
    </citation>
    <scope>NUCLEOTIDE SEQUENCE [LARGE SCALE GENOMIC DNA]</scope>
    <source>
        <strain evidence="4 5">ARSEF 1941</strain>
    </source>
</reference>
<dbReference type="InterPro" id="IPR011037">
    <property type="entry name" value="Pyrv_Knase-like_insert_dom_sf"/>
</dbReference>